<keyword evidence="1" id="KW-0472">Membrane</keyword>
<gene>
    <name evidence="2" type="ORF">OZCBLEVH_CDS0013</name>
</gene>
<keyword evidence="1" id="KW-1133">Transmembrane helix</keyword>
<organism evidence="2">
    <name type="scientific">Salmonella phage vB_STmST19_KE05</name>
    <dbReference type="NCBI Taxonomy" id="3161163"/>
    <lineage>
        <taxon>Viruses</taxon>
        <taxon>Duplodnaviria</taxon>
        <taxon>Heunggongvirae</taxon>
        <taxon>Uroviricota</taxon>
        <taxon>Caudoviricetes</taxon>
        <taxon>Autographivirales</taxon>
        <taxon>Autotranscriptaviridae</taxon>
        <taxon>Studiervirinae</taxon>
        <taxon>Kayfunavirus</taxon>
    </lineage>
</organism>
<feature type="transmembrane region" description="Helical" evidence="1">
    <location>
        <begin position="7"/>
        <end position="27"/>
    </location>
</feature>
<evidence type="ECO:0000313" key="2">
    <source>
        <dbReference type="EMBL" id="XCH39478.1"/>
    </source>
</evidence>
<sequence>MLHTSCIYGLTICIGGIMINITLLPSVQALGKNSESAS</sequence>
<evidence type="ECO:0000256" key="1">
    <source>
        <dbReference type="SAM" id="Phobius"/>
    </source>
</evidence>
<accession>A0AAU8GDC7</accession>
<name>A0AAU8GDC7_9CAUD</name>
<protein>
    <submittedName>
        <fullName evidence="2">Uncharacterized protein</fullName>
    </submittedName>
</protein>
<keyword evidence="1" id="KW-0812">Transmembrane</keyword>
<reference evidence="2" key="1">
    <citation type="submission" date="2024-05" db="EMBL/GenBank/DDBJ databases">
        <authorList>
            <person name="Mugo M.M."/>
            <person name="Musyoki A.M."/>
            <person name="Makumi A.M."/>
            <person name="Mutai I."/>
            <person name="Drechsel O."/>
            <person name="Kering K.K."/>
            <person name="Muturi P."/>
            <person name="Mbae C.K."/>
            <person name="Kariuki S.M."/>
        </authorList>
    </citation>
    <scope>NUCLEOTIDE SEQUENCE</scope>
</reference>
<proteinExistence type="predicted"/>
<dbReference type="EMBL" id="PP856711">
    <property type="protein sequence ID" value="XCH39478.1"/>
    <property type="molecule type" value="Genomic_DNA"/>
</dbReference>